<dbReference type="InterPro" id="IPR011010">
    <property type="entry name" value="DNA_brk_join_enz"/>
</dbReference>
<keyword evidence="10" id="KW-1185">Reference proteome</keyword>
<gene>
    <name evidence="8" type="ORF">JHW45_06475</name>
    <name evidence="9" type="ORF">JHW45_06760</name>
    <name evidence="5" type="ORF">JHW45_11040</name>
    <name evidence="6" type="ORF">JHW45_11435</name>
    <name evidence="7" type="ORF">JHW45_11715</name>
</gene>
<evidence type="ECO:0000313" key="6">
    <source>
        <dbReference type="EMBL" id="WCR09708.1"/>
    </source>
</evidence>
<dbReference type="RefSeq" id="WP_272857732.1">
    <property type="nucleotide sequence ID" value="NZ_CP067134.1"/>
</dbReference>
<dbReference type="InterPro" id="IPR002104">
    <property type="entry name" value="Integrase_catalytic"/>
</dbReference>
<proteinExistence type="predicted"/>
<dbReference type="Pfam" id="PF00589">
    <property type="entry name" value="Phage_integrase"/>
    <property type="match status" value="1"/>
</dbReference>
<dbReference type="Gene3D" id="1.10.443.10">
    <property type="entry name" value="Intergrase catalytic core"/>
    <property type="match status" value="1"/>
</dbReference>
<dbReference type="EMBL" id="CP067134">
    <property type="protein sequence ID" value="WCR09708.1"/>
    <property type="molecule type" value="Genomic_DNA"/>
</dbReference>
<dbReference type="EMBL" id="CP067134">
    <property type="protein sequence ID" value="WCR09639.1"/>
    <property type="molecule type" value="Genomic_DNA"/>
</dbReference>
<dbReference type="InterPro" id="IPR050090">
    <property type="entry name" value="Tyrosine_recombinase_XerCD"/>
</dbReference>
<dbReference type="PANTHER" id="PTHR30349:SF81">
    <property type="entry name" value="TYROSINE RECOMBINASE XERC"/>
    <property type="match status" value="1"/>
</dbReference>
<dbReference type="EMBL" id="CP067134">
    <property type="protein sequence ID" value="WCR12039.1"/>
    <property type="molecule type" value="Genomic_DNA"/>
</dbReference>
<evidence type="ECO:0000313" key="5">
    <source>
        <dbReference type="EMBL" id="WCR09639.1"/>
    </source>
</evidence>
<name>A0ABY7SUA4_9RHOB</name>
<evidence type="ECO:0000313" key="9">
    <source>
        <dbReference type="EMBL" id="WCR12039.1"/>
    </source>
</evidence>
<dbReference type="PANTHER" id="PTHR30349">
    <property type="entry name" value="PHAGE INTEGRASE-RELATED"/>
    <property type="match status" value="1"/>
</dbReference>
<dbReference type="InterPro" id="IPR013762">
    <property type="entry name" value="Integrase-like_cat_sf"/>
</dbReference>
<dbReference type="EMBL" id="CP067134">
    <property type="protein sequence ID" value="WCR09756.1"/>
    <property type="molecule type" value="Genomic_DNA"/>
</dbReference>
<evidence type="ECO:0000259" key="4">
    <source>
        <dbReference type="PROSITE" id="PS51898"/>
    </source>
</evidence>
<feature type="domain" description="Tyr recombinase" evidence="4">
    <location>
        <begin position="97"/>
        <end position="293"/>
    </location>
</feature>
<evidence type="ECO:0000256" key="3">
    <source>
        <dbReference type="ARBA" id="ARBA00023172"/>
    </source>
</evidence>
<keyword evidence="2" id="KW-0229">DNA integration</keyword>
<sequence length="304" mass="33745">MLSRDLDDYIALQRARGLKFTTQPCLLRSFVAAATLAGDTHVTTARVLDWAVRTTSDVQARNRLAVVRRFAEHLAVADPAHEVPPADALGRWRFERRMPHIYTGDEIAALMMAARRLGPPGSIRGETLATAIGLLAATGLRVSEALGLDTRDMTSEGLVIRETKFRKNRLVPLHPTARTALKCYMRRRAQVRGAGDALFVNDHGRRPSYVTIYALFLRIGRETGIRGLPGEKGPRLHDLRHTFAVRSLEACDGDRRAISRHMLALATYLGHADPSHTWWYLQATPTLMRHIADAGEALMAEGMA</sequence>
<dbReference type="Proteomes" id="UP001218412">
    <property type="component" value="Chromosome"/>
</dbReference>
<evidence type="ECO:0000256" key="2">
    <source>
        <dbReference type="ARBA" id="ARBA00022908"/>
    </source>
</evidence>
<protein>
    <submittedName>
        <fullName evidence="7">Tyrosine-type recombinase/integrase</fullName>
    </submittedName>
</protein>
<evidence type="ECO:0000313" key="8">
    <source>
        <dbReference type="EMBL" id="WCR11995.1"/>
    </source>
</evidence>
<dbReference type="EMBL" id="CP067134">
    <property type="protein sequence ID" value="WCR11995.1"/>
    <property type="molecule type" value="Genomic_DNA"/>
</dbReference>
<organism evidence="7 10">
    <name type="scientific">Paracoccus stylophorae</name>
    <dbReference type="NCBI Taxonomy" id="659350"/>
    <lineage>
        <taxon>Bacteria</taxon>
        <taxon>Pseudomonadati</taxon>
        <taxon>Pseudomonadota</taxon>
        <taxon>Alphaproteobacteria</taxon>
        <taxon>Rhodobacterales</taxon>
        <taxon>Paracoccaceae</taxon>
        <taxon>Paracoccus</taxon>
    </lineage>
</organism>
<evidence type="ECO:0000313" key="7">
    <source>
        <dbReference type="EMBL" id="WCR09756.1"/>
    </source>
</evidence>
<dbReference type="PROSITE" id="PS51898">
    <property type="entry name" value="TYR_RECOMBINASE"/>
    <property type="match status" value="1"/>
</dbReference>
<evidence type="ECO:0000313" key="10">
    <source>
        <dbReference type="Proteomes" id="UP001218412"/>
    </source>
</evidence>
<keyword evidence="3" id="KW-0233">DNA recombination</keyword>
<evidence type="ECO:0000256" key="1">
    <source>
        <dbReference type="ARBA" id="ARBA00022829"/>
    </source>
</evidence>
<keyword evidence="1" id="KW-0159">Chromosome partition</keyword>
<reference evidence="7 10" key="1">
    <citation type="submission" date="2021-01" db="EMBL/GenBank/DDBJ databases">
        <title>Biogeographic distribution of Paracoccus.</title>
        <authorList>
            <person name="Hollensteiner J."/>
            <person name="Leineberger J."/>
            <person name="Brinkhoff T."/>
            <person name="Daniel R."/>
        </authorList>
    </citation>
    <scope>NUCLEOTIDE SEQUENCE [LARGE SCALE GENOMIC DNA]</scope>
    <source>
        <strain evidence="7 10">LMG25392</strain>
    </source>
</reference>
<dbReference type="SUPFAM" id="SSF56349">
    <property type="entry name" value="DNA breaking-rejoining enzymes"/>
    <property type="match status" value="1"/>
</dbReference>
<accession>A0ABY7SUA4</accession>